<proteinExistence type="predicted"/>
<dbReference type="Gene3D" id="3.40.190.10">
    <property type="entry name" value="Periplasmic binding protein-like II"/>
    <property type="match status" value="2"/>
</dbReference>
<organism evidence="1">
    <name type="scientific">Chelativorans sp. (strain BNC1)</name>
    <dbReference type="NCBI Taxonomy" id="266779"/>
    <lineage>
        <taxon>Bacteria</taxon>
        <taxon>Pseudomonadati</taxon>
        <taxon>Pseudomonadota</taxon>
        <taxon>Alphaproteobacteria</taxon>
        <taxon>Hyphomicrobiales</taxon>
        <taxon>Phyllobacteriaceae</taxon>
        <taxon>Chelativorans</taxon>
    </lineage>
</organism>
<dbReference type="PROSITE" id="PS51318">
    <property type="entry name" value="TAT"/>
    <property type="match status" value="1"/>
</dbReference>
<evidence type="ECO:0000313" key="1">
    <source>
        <dbReference type="EMBL" id="ABG62487.1"/>
    </source>
</evidence>
<dbReference type="InterPro" id="IPR011852">
    <property type="entry name" value="TRAP_TAXI"/>
</dbReference>
<dbReference type="PANTHER" id="PTHR42941:SF1">
    <property type="entry name" value="SLL1037 PROTEIN"/>
    <property type="match status" value="1"/>
</dbReference>
<accession>Q11JD8</accession>
<dbReference type="HOGENOM" id="CLU_733402_0_0_5"/>
<dbReference type="PANTHER" id="PTHR42941">
    <property type="entry name" value="SLL1037 PROTEIN"/>
    <property type="match status" value="1"/>
</dbReference>
<dbReference type="InterPro" id="IPR006311">
    <property type="entry name" value="TAT_signal"/>
</dbReference>
<gene>
    <name evidence="1" type="ordered locus">Meso_1090</name>
</gene>
<dbReference type="STRING" id="266779.Meso_1090"/>
<dbReference type="EMBL" id="CP000390">
    <property type="protein sequence ID" value="ABG62487.1"/>
    <property type="molecule type" value="Genomic_DNA"/>
</dbReference>
<dbReference type="Pfam" id="PF16868">
    <property type="entry name" value="NMT1_3"/>
    <property type="match status" value="1"/>
</dbReference>
<dbReference type="NCBIfam" id="TIGR02122">
    <property type="entry name" value="TRAP_TAXI"/>
    <property type="match status" value="1"/>
</dbReference>
<protein>
    <submittedName>
        <fullName evidence="1">TRAP transporter solute receptor, TAXI family</fullName>
    </submittedName>
</protein>
<reference evidence="1" key="1">
    <citation type="submission" date="2006-06" db="EMBL/GenBank/DDBJ databases">
        <title>Complete sequence of chromosome of Chelativorans sp. BNC1.</title>
        <authorList>
            <consortium name="US DOE Joint Genome Institute"/>
            <person name="Copeland A."/>
            <person name="Lucas S."/>
            <person name="Lapidus A."/>
            <person name="Barry K."/>
            <person name="Detter J.C."/>
            <person name="Glavina del Rio T."/>
            <person name="Hammon N."/>
            <person name="Israni S."/>
            <person name="Dalin E."/>
            <person name="Tice H."/>
            <person name="Pitluck S."/>
            <person name="Chertkov O."/>
            <person name="Brettin T."/>
            <person name="Bruce D."/>
            <person name="Han C."/>
            <person name="Tapia R."/>
            <person name="Gilna P."/>
            <person name="Schmutz J."/>
            <person name="Larimer F."/>
            <person name="Land M."/>
            <person name="Hauser L."/>
            <person name="Kyrpides N."/>
            <person name="Mikhailova N."/>
            <person name="Richardson P."/>
        </authorList>
    </citation>
    <scope>NUCLEOTIDE SEQUENCE</scope>
    <source>
        <strain evidence="1">BNC1</strain>
    </source>
</reference>
<dbReference type="SUPFAM" id="SSF53850">
    <property type="entry name" value="Periplasmic binding protein-like II"/>
    <property type="match status" value="1"/>
</dbReference>
<keyword evidence="1" id="KW-0675">Receptor</keyword>
<name>Q11JD8_CHESB</name>
<sequence precursor="true">MTFATITRRAVLGGLAAGTATLWLPGVSFSQAASVRIGTSSAGSVFYTLAVGLGEMIRESSGINSTIEPVGGSAANVNGIANDNVDLAISNSFASYSGYNGEFGFPAPIDLRLVIQGQASNRWLFVREGSGISSPADLVGKTVIGKRRSLPELELVTHAFLHPSDVNIVGTVESNETIDAIRAGSVDAIMMPFSRRAGQIEEPMHDGVMTALKISKEDRDGILARLPNGFYGLDIPANDFSNQPEELPAVALNTYLISSPELDEETVYQIAKSVFENIEKFRSYHATGGQWTVENTLIAPALPYHDGVVRYFKEIGVWTDEIQAKQDKLLTR</sequence>
<dbReference type="OrthoDB" id="9776669at2"/>
<dbReference type="AlphaFoldDB" id="Q11JD8"/>
<dbReference type="KEGG" id="mes:Meso_1090"/>
<dbReference type="eggNOG" id="COG2358">
    <property type="taxonomic scope" value="Bacteria"/>
</dbReference>